<evidence type="ECO:0000259" key="3">
    <source>
        <dbReference type="Pfam" id="PF04677"/>
    </source>
</evidence>
<dbReference type="GO" id="GO:0071014">
    <property type="term" value="C:post-mRNA release spliceosomal complex"/>
    <property type="evidence" value="ECO:0007669"/>
    <property type="project" value="TreeGrafter"/>
</dbReference>
<dbReference type="GO" id="GO:0000398">
    <property type="term" value="P:mRNA splicing, via spliceosome"/>
    <property type="evidence" value="ECO:0007669"/>
    <property type="project" value="TreeGrafter"/>
</dbReference>
<dbReference type="EMBL" id="JASNWA010000006">
    <property type="protein sequence ID" value="KAK3175065.1"/>
    <property type="molecule type" value="Genomic_DNA"/>
</dbReference>
<dbReference type="GO" id="GO:0061632">
    <property type="term" value="F:RNA lariat debranching enzyme activator activity"/>
    <property type="evidence" value="ECO:0007669"/>
    <property type="project" value="TreeGrafter"/>
</dbReference>
<dbReference type="CDD" id="cd07380">
    <property type="entry name" value="MPP_CWF19_N"/>
    <property type="match status" value="1"/>
</dbReference>
<evidence type="ECO:0000259" key="2">
    <source>
        <dbReference type="Pfam" id="PF04676"/>
    </source>
</evidence>
<gene>
    <name evidence="4" type="ORF">OEA41_002311</name>
</gene>
<feature type="domain" description="Cwf19-like protein C-terminal" evidence="2">
    <location>
        <begin position="468"/>
        <end position="559"/>
    </location>
</feature>
<organism evidence="4 5">
    <name type="scientific">Lepraria neglecta</name>
    <dbReference type="NCBI Taxonomy" id="209136"/>
    <lineage>
        <taxon>Eukaryota</taxon>
        <taxon>Fungi</taxon>
        <taxon>Dikarya</taxon>
        <taxon>Ascomycota</taxon>
        <taxon>Pezizomycotina</taxon>
        <taxon>Lecanoromycetes</taxon>
        <taxon>OSLEUM clade</taxon>
        <taxon>Lecanoromycetidae</taxon>
        <taxon>Lecanorales</taxon>
        <taxon>Lecanorineae</taxon>
        <taxon>Stereocaulaceae</taxon>
        <taxon>Lepraria</taxon>
    </lineage>
</organism>
<protein>
    <submittedName>
        <fullName evidence="4">Uncharacterized protein</fullName>
    </submittedName>
</protein>
<evidence type="ECO:0000313" key="4">
    <source>
        <dbReference type="EMBL" id="KAK3175065.1"/>
    </source>
</evidence>
<dbReference type="PANTHER" id="PTHR12072">
    <property type="entry name" value="CWF19, CELL CYCLE CONTROL PROTEIN"/>
    <property type="match status" value="1"/>
</dbReference>
<dbReference type="AlphaFoldDB" id="A0AAE0DML7"/>
<evidence type="ECO:0000313" key="5">
    <source>
        <dbReference type="Proteomes" id="UP001276659"/>
    </source>
</evidence>
<keyword evidence="5" id="KW-1185">Reference proteome</keyword>
<name>A0AAE0DML7_9LECA</name>
<comment type="caution">
    <text evidence="4">The sequence shown here is derived from an EMBL/GenBank/DDBJ whole genome shotgun (WGS) entry which is preliminary data.</text>
</comment>
<dbReference type="Pfam" id="PF04677">
    <property type="entry name" value="CwfJ_C_1"/>
    <property type="match status" value="1"/>
</dbReference>
<dbReference type="InterPro" id="IPR006768">
    <property type="entry name" value="Cwf19-like_C_dom-1"/>
</dbReference>
<reference evidence="4" key="1">
    <citation type="submission" date="2022-11" db="EMBL/GenBank/DDBJ databases">
        <title>Chromosomal genome sequence assembly and mating type (MAT) locus characterization of the leprose asexual lichenized fungus Lepraria neglecta (Nyl.) Erichsen.</title>
        <authorList>
            <person name="Allen J.L."/>
            <person name="Pfeffer B."/>
        </authorList>
    </citation>
    <scope>NUCLEOTIDE SEQUENCE</scope>
    <source>
        <strain evidence="4">Allen 5258</strain>
    </source>
</reference>
<dbReference type="InterPro" id="IPR040194">
    <property type="entry name" value="Cwf19-like"/>
</dbReference>
<dbReference type="Pfam" id="PF04676">
    <property type="entry name" value="CwfJ_C_2"/>
    <property type="match status" value="1"/>
</dbReference>
<feature type="domain" description="Cwf19-like C-terminal" evidence="3">
    <location>
        <begin position="311"/>
        <end position="434"/>
    </location>
</feature>
<dbReference type="InterPro" id="IPR006767">
    <property type="entry name" value="Cwf19-like_C_dom-2"/>
</dbReference>
<proteinExistence type="predicted"/>
<dbReference type="PANTHER" id="PTHR12072:SF4">
    <property type="entry name" value="CWF19-LIKE PROTEIN 1"/>
    <property type="match status" value="1"/>
</dbReference>
<dbReference type="Proteomes" id="UP001276659">
    <property type="component" value="Unassembled WGS sequence"/>
</dbReference>
<evidence type="ECO:0000256" key="1">
    <source>
        <dbReference type="SAM" id="MobiDB-lite"/>
    </source>
</evidence>
<sequence>MASKIIVTGAVQGRFIEVFEKISKLHAKTSFSLAIIVGDLFADPATTSPEDEKNVTSLLSGDVNIALPTYFTLGKHPLPQQVLDKLESSEDEICPNLYFLGKRSTTKTSEGFRIVTLGGSLDPEVTVGLSKDKHLPFHTEGDAKALHGANAADILVTSYWPTSVRSRSNIKLPEATEEPPPEQCVADLCSALKPRYHFSTSDQFFYEREPFFHLTKDEQPDTSSITRFISLAAFNNPAKKKWLYAFSIDPNSAPPVTMAAGTTATPFTTSKKRQRLPDQVESYSRFNGGNDYQDRPYRPHKRTKRGPPPGPGECFFCLSNPNLKTQLITSIANDSYLTTAKGPLSTSTTYPVLSFPAHILIIPLSHAPTLSSITPAETKISTHKEMTRYRHALHALLNSSSKGALGAVTWEVSRAEGIHDHWQFLPVPADLVKKGLVEAAFKVEAENEKYPTFKTKDIGDGTAEKGDFFRVWFWRPAEGVDATLNGDGDDVEGKAKGEEKSLVLPLSAEFRFDLQFGRRVMAKLLGLEGRMNWRDCGQSDAEEKKDAEGFKAAFKGFDFSLEE</sequence>
<feature type="region of interest" description="Disordered" evidence="1">
    <location>
        <begin position="266"/>
        <end position="310"/>
    </location>
</feature>
<accession>A0AAE0DML7</accession>